<feature type="compositionally biased region" description="Gly residues" evidence="1">
    <location>
        <begin position="1"/>
        <end position="18"/>
    </location>
</feature>
<feature type="compositionally biased region" description="Polar residues" evidence="1">
    <location>
        <begin position="579"/>
        <end position="593"/>
    </location>
</feature>
<proteinExistence type="predicted"/>
<keyword evidence="2" id="KW-1185">Reference proteome</keyword>
<feature type="region of interest" description="Disordered" evidence="1">
    <location>
        <begin position="507"/>
        <end position="526"/>
    </location>
</feature>
<feature type="compositionally biased region" description="Polar residues" evidence="1">
    <location>
        <begin position="250"/>
        <end position="260"/>
    </location>
</feature>
<dbReference type="PANTHER" id="PTHR48125">
    <property type="entry name" value="LP07818P1"/>
    <property type="match status" value="1"/>
</dbReference>
<feature type="compositionally biased region" description="Low complexity" evidence="1">
    <location>
        <begin position="1179"/>
        <end position="1200"/>
    </location>
</feature>
<gene>
    <name evidence="3" type="primary">LOC117569087</name>
</gene>
<evidence type="ECO:0000313" key="3">
    <source>
        <dbReference type="RefSeq" id="XP_034105994.1"/>
    </source>
</evidence>
<feature type="region of interest" description="Disordered" evidence="1">
    <location>
        <begin position="1815"/>
        <end position="1856"/>
    </location>
</feature>
<feature type="compositionally biased region" description="Low complexity" evidence="1">
    <location>
        <begin position="886"/>
        <end position="924"/>
    </location>
</feature>
<feature type="compositionally biased region" description="Polar residues" evidence="1">
    <location>
        <begin position="102"/>
        <end position="120"/>
    </location>
</feature>
<feature type="compositionally biased region" description="Acidic residues" evidence="1">
    <location>
        <begin position="789"/>
        <end position="800"/>
    </location>
</feature>
<feature type="compositionally biased region" description="Basic residues" evidence="1">
    <location>
        <begin position="1266"/>
        <end position="1299"/>
    </location>
</feature>
<feature type="region of interest" description="Disordered" evidence="1">
    <location>
        <begin position="1"/>
        <end position="56"/>
    </location>
</feature>
<feature type="compositionally biased region" description="Basic and acidic residues" evidence="1">
    <location>
        <begin position="685"/>
        <end position="712"/>
    </location>
</feature>
<organism evidence="2 3">
    <name type="scientific">Drosophila albomicans</name>
    <name type="common">Fruit fly</name>
    <dbReference type="NCBI Taxonomy" id="7291"/>
    <lineage>
        <taxon>Eukaryota</taxon>
        <taxon>Metazoa</taxon>
        <taxon>Ecdysozoa</taxon>
        <taxon>Arthropoda</taxon>
        <taxon>Hexapoda</taxon>
        <taxon>Insecta</taxon>
        <taxon>Pterygota</taxon>
        <taxon>Neoptera</taxon>
        <taxon>Endopterygota</taxon>
        <taxon>Diptera</taxon>
        <taxon>Brachycera</taxon>
        <taxon>Muscomorpha</taxon>
        <taxon>Ephydroidea</taxon>
        <taxon>Drosophilidae</taxon>
        <taxon>Drosophila</taxon>
    </lineage>
</organism>
<feature type="compositionally biased region" description="Basic and acidic residues" evidence="1">
    <location>
        <begin position="309"/>
        <end position="364"/>
    </location>
</feature>
<feature type="region of interest" description="Disordered" evidence="1">
    <location>
        <begin position="309"/>
        <end position="494"/>
    </location>
</feature>
<feature type="compositionally biased region" description="Basic and acidic residues" evidence="1">
    <location>
        <begin position="138"/>
        <end position="152"/>
    </location>
</feature>
<feature type="compositionally biased region" description="Basic residues" evidence="1">
    <location>
        <begin position="380"/>
        <end position="393"/>
    </location>
</feature>
<evidence type="ECO:0000313" key="2">
    <source>
        <dbReference type="Proteomes" id="UP000515160"/>
    </source>
</evidence>
<dbReference type="PANTHER" id="PTHR48125:SF12">
    <property type="entry name" value="AT HOOK TRANSCRIPTION FACTOR FAMILY-RELATED"/>
    <property type="match status" value="1"/>
</dbReference>
<feature type="compositionally biased region" description="Low complexity" evidence="1">
    <location>
        <begin position="932"/>
        <end position="947"/>
    </location>
</feature>
<dbReference type="Proteomes" id="UP000515160">
    <property type="component" value="Chromosome 3"/>
</dbReference>
<feature type="compositionally biased region" description="Polar residues" evidence="1">
    <location>
        <begin position="985"/>
        <end position="1006"/>
    </location>
</feature>
<accession>A0A6P8WVM7</accession>
<name>A0A6P8WVM7_DROAB</name>
<feature type="region of interest" description="Disordered" evidence="1">
    <location>
        <begin position="99"/>
        <end position="188"/>
    </location>
</feature>
<feature type="compositionally biased region" description="Basic and acidic residues" evidence="1">
    <location>
        <begin position="973"/>
        <end position="983"/>
    </location>
</feature>
<dbReference type="RefSeq" id="XP_034105994.1">
    <property type="nucleotide sequence ID" value="XM_034250103.2"/>
</dbReference>
<feature type="compositionally biased region" description="Polar residues" evidence="1">
    <location>
        <begin position="558"/>
        <end position="571"/>
    </location>
</feature>
<protein>
    <submittedName>
        <fullName evidence="3">Serine/arginine repetitive matrix protein 2</fullName>
    </submittedName>
</protein>
<feature type="compositionally biased region" description="Basic residues" evidence="1">
    <location>
        <begin position="1214"/>
        <end position="1229"/>
    </location>
</feature>
<feature type="compositionally biased region" description="Basic residues" evidence="1">
    <location>
        <begin position="1356"/>
        <end position="1374"/>
    </location>
</feature>
<feature type="compositionally biased region" description="Acidic residues" evidence="1">
    <location>
        <begin position="121"/>
        <end position="137"/>
    </location>
</feature>
<feature type="region of interest" description="Disordered" evidence="1">
    <location>
        <begin position="747"/>
        <end position="858"/>
    </location>
</feature>
<feature type="region of interest" description="Disordered" evidence="1">
    <location>
        <begin position="246"/>
        <end position="284"/>
    </location>
</feature>
<dbReference type="GeneID" id="117569087"/>
<feature type="compositionally biased region" description="Basic and acidic residues" evidence="1">
    <location>
        <begin position="394"/>
        <end position="475"/>
    </location>
</feature>
<reference evidence="3" key="1">
    <citation type="submission" date="2025-08" db="UniProtKB">
        <authorList>
            <consortium name="RefSeq"/>
        </authorList>
    </citation>
    <scope>IDENTIFICATION</scope>
    <source>
        <strain evidence="3">15112-1751.03</strain>
        <tissue evidence="3">Whole Adult</tissue>
    </source>
</reference>
<feature type="compositionally biased region" description="Acidic residues" evidence="1">
    <location>
        <begin position="948"/>
        <end position="972"/>
    </location>
</feature>
<feature type="region of interest" description="Disordered" evidence="1">
    <location>
        <begin position="885"/>
        <end position="1013"/>
    </location>
</feature>
<feature type="region of interest" description="Disordered" evidence="1">
    <location>
        <begin position="647"/>
        <end position="733"/>
    </location>
</feature>
<feature type="region of interest" description="Disordered" evidence="1">
    <location>
        <begin position="558"/>
        <end position="595"/>
    </location>
</feature>
<sequence>MSLIIGGGEAVGGGGEGGVALAEEMQDGDNSRELEPGELVTPPHQQQQGNASPALKKVLAKDVMNKSLRKLTTQIDNDNANSGEENVRALLELEAIRRKEATANQTQPNGSATCETTSTEADADDSEGLYSDTDSDSQDVKDVQLARQEKQAEAAAASTSTPSSSASSQSQQQSPAPHHSNFIGINPLRFHMRPPPQCFDFGRMGPFRPRMPRGGMRGMRSPFFSRPPAPNRCITPNNSVLSTLSSSTTCNGPQATTSPNAAAGSTYGPALPPSQGPGQGGMRSRSELIWTTTKPSMSFIFKLVKDCGNKQHRDCGPRDRRSREPASRSKEKANKELPKEHMEKQRERSKERAERRERSKERAQQRSRSSLASNPDAGKSSRRRERSNHREKRRERSKESRQKTPRSRERTENHQRARERSRGRSKPTEKSNVRHREQERRHEASSNVSKEKSRERTERETRRSRSKSRKAEIKVRTPSTPPPPTVATAAATPQPEIQQQTLPAVVQNMQEQEKEQQQPLTPPRAPTNVVETRKAFDIFAESPPRLIKEASPVRTLTPTPVVSLERSTTPPLDNRHVNKSATSPEPAKSTTPQLKMHSEIHSRIGALLEDNDLHLDALLATKEQLLRKSHEHRSKKVVEVMHIKQEMVEEEHPREKPRHANPFKRETVLTEGRRSMQRNGGYRNSSRDRERERDRERDNKYRERSIKQEKNRSRTPPLLTARQIKVERNLTPPPRDVEREIEWEMKREKERERDREQEVPVRNGARVANEPPPPTKPLAVTADAHSPDTDDYIDNWENDDSTAGGDSSTPKNAANAIVARLNGDDDDSNTLWNAKSTPPPRAKQQQTSAVAETAGEGVATTVPDKPLINIQDVYDTFMKSIKMGGNSSTEASSAASESTANLATTATTTTATSNSSLSNSTAEESSSDGTDDGTSSSSSGSSSSASSSDDDDEEEEDDEDDDADASSAEDEEQTNKNEQEEQKQLLSMDNTDQSQSSATEESTPGKQQLCYKKNNVSRDLRKLQSLEDNLARIQMMRENYDSGDDICEELLKMESLFITQRNAIMNKYRKSELKPPTAAGDEEQQVEQSPAVETPPQVAAIASPVNNIFNANREAIKLTISPLKLSARKPAIFDKDEPESTTQPAPTEPKLVKPHKEIAIVKPTIMDTRHSKPLPPSPLSVSRSHNSSHHPPSSHQQHPPHSLKRSRTLERSRSRSLSRNHFRRHMRPSRSKDVTRSPSPRRRRPLTSPPLRRGRFVKGRMGSMGRHSRSISRSRTRSRSPLHRRNRNVKPAMMRRRRSSLSPPGGGKLFAGPRSPPPPNRRRSFSRDRCYSRSPLPFKPPSPPMRRSWSSSRSRSPPRRRPRTRSPSRSRSRSPHSQSFADYFVENQSMEAAEYYYNMTMMQHQEAAAGGEHYDGYAYMDPVYSMEEAYAQYSGEYADGATATVAPMNYDYNGALVEPVGAAGAAMPVLRELPMAPISSMTPIMPMAPMPMSSVAVQKGNVLEIVPSMVATVEPLAIVAPVQPEVPLEDNSKPKRKRVNFVDMVLPNYESDKEDRKVVVQLLEQKVRQNQQRAAAQLAREQQAREQLLALPVPPRPMAPKPTTASKAVLVQKKPVFRYYHCDVAKGLVIKSRERILRPTHPAPPPHFDPKYMAMLVKSGRLPMPSFMRHRPPPPPAQAEALLQEFFTRHPPPPLHHVLPHYLRGPPPAMTAPTSQPIPVLGSQSYSSYHPTPAPMPVPAALTTPAPVPQPVPLPLPLPLPVPPLTASPMTSTPPPFFTPPPLPTLSSHFKVQPVSTMREIMPVDILQKIGPLPKTLDLDPGLDEPTSDLTDAEAAPKVAADAKVQTPSAPQLLEA</sequence>
<feature type="compositionally biased region" description="Basic and acidic residues" evidence="1">
    <location>
        <begin position="747"/>
        <end position="759"/>
    </location>
</feature>
<feature type="compositionally biased region" description="Low complexity" evidence="1">
    <location>
        <begin position="1833"/>
        <end position="1845"/>
    </location>
</feature>
<evidence type="ECO:0000256" key="1">
    <source>
        <dbReference type="SAM" id="MobiDB-lite"/>
    </source>
</evidence>
<dbReference type="OrthoDB" id="8050562at2759"/>
<feature type="compositionally biased region" description="Basic and acidic residues" evidence="1">
    <location>
        <begin position="1150"/>
        <end position="1159"/>
    </location>
</feature>
<feature type="region of interest" description="Disordered" evidence="1">
    <location>
        <begin position="1133"/>
        <end position="1380"/>
    </location>
</feature>
<feature type="compositionally biased region" description="Basic and acidic residues" evidence="1">
    <location>
        <begin position="663"/>
        <end position="674"/>
    </location>
</feature>
<feature type="compositionally biased region" description="Low complexity" evidence="1">
    <location>
        <begin position="1345"/>
        <end position="1355"/>
    </location>
</feature>
<feature type="compositionally biased region" description="Low complexity" evidence="1">
    <location>
        <begin position="154"/>
        <end position="180"/>
    </location>
</feature>